<protein>
    <submittedName>
        <fullName evidence="5">DNA replication protein DnaC</fullName>
    </submittedName>
</protein>
<dbReference type="PANTHER" id="PTHR30050:SF4">
    <property type="entry name" value="ATP-BINDING PROTEIN RV3427C IN INSERTION SEQUENCE-RELATED"/>
    <property type="match status" value="1"/>
</dbReference>
<proteinExistence type="inferred from homology"/>
<organism evidence="5 6">
    <name type="scientific">Microvirga subterranea</name>
    <dbReference type="NCBI Taxonomy" id="186651"/>
    <lineage>
        <taxon>Bacteria</taxon>
        <taxon>Pseudomonadati</taxon>
        <taxon>Pseudomonadota</taxon>
        <taxon>Alphaproteobacteria</taxon>
        <taxon>Hyphomicrobiales</taxon>
        <taxon>Methylobacteriaceae</taxon>
        <taxon>Microvirga</taxon>
    </lineage>
</organism>
<dbReference type="PANTHER" id="PTHR30050">
    <property type="entry name" value="CHROMOSOMAL REPLICATION INITIATOR PROTEIN DNAA"/>
    <property type="match status" value="1"/>
</dbReference>
<dbReference type="NCBIfam" id="NF038214">
    <property type="entry name" value="IS21_help_AAA"/>
    <property type="match status" value="1"/>
</dbReference>
<comment type="caution">
    <text evidence="5">The sequence shown here is derived from an EMBL/GenBank/DDBJ whole genome shotgun (WGS) entry which is preliminary data.</text>
</comment>
<dbReference type="InterPro" id="IPR003593">
    <property type="entry name" value="AAA+_ATPase"/>
</dbReference>
<dbReference type="CDD" id="cd00009">
    <property type="entry name" value="AAA"/>
    <property type="match status" value="1"/>
</dbReference>
<dbReference type="EMBL" id="QQBB01000012">
    <property type="protein sequence ID" value="RDI53864.1"/>
    <property type="molecule type" value="Genomic_DNA"/>
</dbReference>
<reference evidence="5 6" key="1">
    <citation type="submission" date="2018-07" db="EMBL/GenBank/DDBJ databases">
        <title>Genomic Encyclopedia of Type Strains, Phase IV (KMG-IV): sequencing the most valuable type-strain genomes for metagenomic binning, comparative biology and taxonomic classification.</title>
        <authorList>
            <person name="Goeker M."/>
        </authorList>
    </citation>
    <scope>NUCLEOTIDE SEQUENCE [LARGE SCALE GENOMIC DNA]</scope>
    <source>
        <strain evidence="5 6">DSM 14364</strain>
    </source>
</reference>
<keyword evidence="6" id="KW-1185">Reference proteome</keyword>
<evidence type="ECO:0000256" key="3">
    <source>
        <dbReference type="ARBA" id="ARBA00022840"/>
    </source>
</evidence>
<dbReference type="OrthoDB" id="8150723at2"/>
<evidence type="ECO:0000313" key="5">
    <source>
        <dbReference type="EMBL" id="RDI53864.1"/>
    </source>
</evidence>
<dbReference type="InterPro" id="IPR047661">
    <property type="entry name" value="IstB"/>
</dbReference>
<evidence type="ECO:0000313" key="6">
    <source>
        <dbReference type="Proteomes" id="UP000254925"/>
    </source>
</evidence>
<comment type="similarity">
    <text evidence="1">Belongs to the IS21/IS1162 putative ATP-binding protein family.</text>
</comment>
<evidence type="ECO:0000256" key="1">
    <source>
        <dbReference type="ARBA" id="ARBA00008059"/>
    </source>
</evidence>
<dbReference type="GO" id="GO:0006260">
    <property type="term" value="P:DNA replication"/>
    <property type="evidence" value="ECO:0007669"/>
    <property type="project" value="TreeGrafter"/>
</dbReference>
<dbReference type="AlphaFoldDB" id="A0A370HF98"/>
<dbReference type="InterPro" id="IPR028350">
    <property type="entry name" value="DNAC/IstB-like"/>
</dbReference>
<keyword evidence="3" id="KW-0067">ATP-binding</keyword>
<evidence type="ECO:0000256" key="2">
    <source>
        <dbReference type="ARBA" id="ARBA00022741"/>
    </source>
</evidence>
<feature type="domain" description="AAA+ ATPase" evidence="4">
    <location>
        <begin position="98"/>
        <end position="231"/>
    </location>
</feature>
<accession>A0A370HF98</accession>
<dbReference type="SUPFAM" id="SSF52540">
    <property type="entry name" value="P-loop containing nucleoside triphosphate hydrolases"/>
    <property type="match status" value="1"/>
</dbReference>
<gene>
    <name evidence="5" type="ORF">DES45_11268</name>
</gene>
<name>A0A370HF98_9HYPH</name>
<dbReference type="InterPro" id="IPR002611">
    <property type="entry name" value="IstB_ATP-bd"/>
</dbReference>
<dbReference type="Pfam" id="PF01695">
    <property type="entry name" value="IstB_IS21"/>
    <property type="match status" value="1"/>
</dbReference>
<dbReference type="SMART" id="SM00382">
    <property type="entry name" value="AAA"/>
    <property type="match status" value="1"/>
</dbReference>
<dbReference type="Proteomes" id="UP000254925">
    <property type="component" value="Unassembled WGS sequence"/>
</dbReference>
<dbReference type="InterPro" id="IPR027417">
    <property type="entry name" value="P-loop_NTPase"/>
</dbReference>
<dbReference type="GO" id="GO:0005524">
    <property type="term" value="F:ATP binding"/>
    <property type="evidence" value="ECO:0007669"/>
    <property type="project" value="UniProtKB-KW"/>
</dbReference>
<sequence>MLLHPTVERLRALGLSAMADTLIELQTNPEAAAMPHADWLGLLVDREATFRGNRRLARRLSAAKLRQNATIENVDYRSSRGLDRALFQALATSQWVRDHNHLTIVGPTGTGKSWLACALGYKACRDGLSVLYRRAPRLFADLAQACGEGPLARLMSALERTDLLIIDDWGPEPLTAEQRRDLLEIVDDRYDKGSLLITSQVPVSHWHDVIADPTLGDAILDRGIHNAHRIELKGDSLRRRA</sequence>
<dbReference type="RefSeq" id="WP_114772534.1">
    <property type="nucleotide sequence ID" value="NZ_QQBB01000012.1"/>
</dbReference>
<evidence type="ECO:0000259" key="4">
    <source>
        <dbReference type="SMART" id="SM00382"/>
    </source>
</evidence>
<dbReference type="PIRSF" id="PIRSF003073">
    <property type="entry name" value="DNAC_TnpB_IstB"/>
    <property type="match status" value="1"/>
</dbReference>
<keyword evidence="2" id="KW-0547">Nucleotide-binding</keyword>
<dbReference type="Gene3D" id="3.40.50.300">
    <property type="entry name" value="P-loop containing nucleotide triphosphate hydrolases"/>
    <property type="match status" value="1"/>
</dbReference>